<evidence type="ECO:0000313" key="4">
    <source>
        <dbReference type="Proteomes" id="UP000305267"/>
    </source>
</evidence>
<keyword evidence="2" id="KW-0732">Signal</keyword>
<sequence>MPQTPYRAAQALAVALLATLGASQAVGPAHAQATTPSGSGTAPSAGAGSCTMTPRGSQKPFCMNRVSQAACDAYAREQRVTYAWKAGTECP</sequence>
<organism evidence="3 4">
    <name type="scientific">Methylobacterium terricola</name>
    <dbReference type="NCBI Taxonomy" id="2583531"/>
    <lineage>
        <taxon>Bacteria</taxon>
        <taxon>Pseudomonadati</taxon>
        <taxon>Pseudomonadota</taxon>
        <taxon>Alphaproteobacteria</taxon>
        <taxon>Hyphomicrobiales</taxon>
        <taxon>Methylobacteriaceae</taxon>
        <taxon>Methylobacterium</taxon>
    </lineage>
</organism>
<dbReference type="EMBL" id="VDDA01000003">
    <property type="protein sequence ID" value="TNC14469.1"/>
    <property type="molecule type" value="Genomic_DNA"/>
</dbReference>
<feature type="chain" id="PRO_5022857567" evidence="2">
    <location>
        <begin position="32"/>
        <end position="91"/>
    </location>
</feature>
<reference evidence="3 4" key="1">
    <citation type="submission" date="2019-06" db="EMBL/GenBank/DDBJ databases">
        <title>Genome of Methylobacterium sp. 17Sr1-39.</title>
        <authorList>
            <person name="Seo T."/>
        </authorList>
    </citation>
    <scope>NUCLEOTIDE SEQUENCE [LARGE SCALE GENOMIC DNA]</scope>
    <source>
        <strain evidence="3 4">17Sr1-39</strain>
    </source>
</reference>
<dbReference type="AlphaFoldDB" id="A0A5C4LPC4"/>
<feature type="region of interest" description="Disordered" evidence="1">
    <location>
        <begin position="26"/>
        <end position="54"/>
    </location>
</feature>
<evidence type="ECO:0000256" key="2">
    <source>
        <dbReference type="SAM" id="SignalP"/>
    </source>
</evidence>
<dbReference type="OrthoDB" id="10006389at2"/>
<proteinExistence type="predicted"/>
<feature type="signal peptide" evidence="2">
    <location>
        <begin position="1"/>
        <end position="31"/>
    </location>
</feature>
<protein>
    <submittedName>
        <fullName evidence="3">Uncharacterized protein</fullName>
    </submittedName>
</protein>
<comment type="caution">
    <text evidence="3">The sequence shown here is derived from an EMBL/GenBank/DDBJ whole genome shotgun (WGS) entry which is preliminary data.</text>
</comment>
<feature type="compositionally biased region" description="Low complexity" evidence="1">
    <location>
        <begin position="33"/>
        <end position="51"/>
    </location>
</feature>
<dbReference type="RefSeq" id="WP_139035549.1">
    <property type="nucleotide sequence ID" value="NZ_VDDA01000003.1"/>
</dbReference>
<gene>
    <name evidence="3" type="ORF">FF100_09955</name>
</gene>
<dbReference type="Proteomes" id="UP000305267">
    <property type="component" value="Unassembled WGS sequence"/>
</dbReference>
<name>A0A5C4LPC4_9HYPH</name>
<keyword evidence="4" id="KW-1185">Reference proteome</keyword>
<accession>A0A5C4LPC4</accession>
<evidence type="ECO:0000256" key="1">
    <source>
        <dbReference type="SAM" id="MobiDB-lite"/>
    </source>
</evidence>
<evidence type="ECO:0000313" key="3">
    <source>
        <dbReference type="EMBL" id="TNC14469.1"/>
    </source>
</evidence>